<dbReference type="GO" id="GO:0006355">
    <property type="term" value="P:regulation of DNA-templated transcription"/>
    <property type="evidence" value="ECO:0007669"/>
    <property type="project" value="InterPro"/>
</dbReference>
<sequence length="339" mass="37094">MNDSIIRNLEVKRTAQLHFSKGVSQNKAAVRSENRALEKLRGSFVPIRGLRLVRRSLPVCKKSGGTVHLCALSDGGFLWWNAKSTHSLIEWKRMRSEESNSDGAPENELLRSLAPKDFRSLRPYMDEIDGYSGQALCYPGDAVENIYFPCGPTLVSFAVATDDDREIEVLLVGREGAAGGVISHGLLPAYSRLAVKMAGPLVRLSARKLYEAQQESSGLNQLLARYADCFVAQTFQSIACNAAHSIEQRAAKWIIDLVEHTGAGTVPLTHEQFAGILGVGRSYASRVLHDFKAAGVIETARGSITVRDLKALHRSSCSCNSSVKKHFAEVLRAERNGGK</sequence>
<keyword evidence="3" id="KW-1185">Reference proteome</keyword>
<evidence type="ECO:0000313" key="3">
    <source>
        <dbReference type="Proteomes" id="UP000317176"/>
    </source>
</evidence>
<dbReference type="SUPFAM" id="SSF46785">
    <property type="entry name" value="Winged helix' DNA-binding domain"/>
    <property type="match status" value="1"/>
</dbReference>
<feature type="domain" description="HTH crp-type" evidence="1">
    <location>
        <begin position="244"/>
        <end position="310"/>
    </location>
</feature>
<reference evidence="2 3" key="1">
    <citation type="journal article" date="2015" name="Stand. Genomic Sci.">
        <title>Genomic Encyclopedia of Bacterial and Archaeal Type Strains, Phase III: the genomes of soil and plant-associated and newly described type strains.</title>
        <authorList>
            <person name="Whitman W.B."/>
            <person name="Woyke T."/>
            <person name="Klenk H.P."/>
            <person name="Zhou Y."/>
            <person name="Lilburn T.G."/>
            <person name="Beck B.J."/>
            <person name="De Vos P."/>
            <person name="Vandamme P."/>
            <person name="Eisen J.A."/>
            <person name="Garrity G."/>
            <person name="Hugenholtz P."/>
            <person name="Kyrpides N.C."/>
        </authorList>
    </citation>
    <scope>NUCLEOTIDE SEQUENCE [LARGE SCALE GENOMIC DNA]</scope>
    <source>
        <strain evidence="2 3">CGMCC 1.10947</strain>
    </source>
</reference>
<dbReference type="GO" id="GO:0003677">
    <property type="term" value="F:DNA binding"/>
    <property type="evidence" value="ECO:0007669"/>
    <property type="project" value="InterPro"/>
</dbReference>
<dbReference type="InterPro" id="IPR012318">
    <property type="entry name" value="HTH_CRP"/>
</dbReference>
<dbReference type="InterPro" id="IPR036390">
    <property type="entry name" value="WH_DNA-bd_sf"/>
</dbReference>
<organism evidence="2 3">
    <name type="scientific">Bradyrhizobium daqingense</name>
    <dbReference type="NCBI Taxonomy" id="993502"/>
    <lineage>
        <taxon>Bacteria</taxon>
        <taxon>Pseudomonadati</taxon>
        <taxon>Pseudomonadota</taxon>
        <taxon>Alphaproteobacteria</taxon>
        <taxon>Hyphomicrobiales</taxon>
        <taxon>Nitrobacteraceae</taxon>
        <taxon>Bradyrhizobium</taxon>
    </lineage>
</organism>
<evidence type="ECO:0000259" key="1">
    <source>
        <dbReference type="PROSITE" id="PS51063"/>
    </source>
</evidence>
<proteinExistence type="predicted"/>
<evidence type="ECO:0000313" key="2">
    <source>
        <dbReference type="EMBL" id="TWH97957.1"/>
    </source>
</evidence>
<protein>
    <submittedName>
        <fullName evidence="2">CRP-like cAMP-binding protein</fullName>
    </submittedName>
</protein>
<dbReference type="EMBL" id="VLKL01000025">
    <property type="protein sequence ID" value="TWH97957.1"/>
    <property type="molecule type" value="Genomic_DNA"/>
</dbReference>
<comment type="caution">
    <text evidence="2">The sequence shown here is derived from an EMBL/GenBank/DDBJ whole genome shotgun (WGS) entry which is preliminary data.</text>
</comment>
<dbReference type="Gene3D" id="2.60.120.10">
    <property type="entry name" value="Jelly Rolls"/>
    <property type="match status" value="1"/>
</dbReference>
<name>A0A562KRI7_9BRAD</name>
<dbReference type="Pfam" id="PF13545">
    <property type="entry name" value="HTH_Crp_2"/>
    <property type="match status" value="1"/>
</dbReference>
<dbReference type="RefSeq" id="WP_308971739.1">
    <property type="nucleotide sequence ID" value="NZ_CP088014.1"/>
</dbReference>
<dbReference type="Proteomes" id="UP000317176">
    <property type="component" value="Unassembled WGS sequence"/>
</dbReference>
<dbReference type="AlphaFoldDB" id="A0A562KRI7"/>
<dbReference type="InterPro" id="IPR014710">
    <property type="entry name" value="RmlC-like_jellyroll"/>
</dbReference>
<gene>
    <name evidence="2" type="ORF">IQ17_06195</name>
</gene>
<accession>A0A562KRI7</accession>
<dbReference type="PROSITE" id="PS51063">
    <property type="entry name" value="HTH_CRP_2"/>
    <property type="match status" value="1"/>
</dbReference>